<dbReference type="PANTHER" id="PTHR43031">
    <property type="entry name" value="FAD-DEPENDENT OXIDOREDUCTASE"/>
    <property type="match status" value="1"/>
</dbReference>
<dbReference type="PANTHER" id="PTHR43031:SF1">
    <property type="entry name" value="PYRIDINE NUCLEOTIDE-DISULPHIDE OXIDOREDUCTASE"/>
    <property type="match status" value="1"/>
</dbReference>
<dbReference type="SUPFAM" id="SSF52821">
    <property type="entry name" value="Rhodanese/Cell cycle control phosphatase"/>
    <property type="match status" value="1"/>
</dbReference>
<sequence length="128" mass="14444">MNTALIVIILLVVAFGLFYLSQKNAQEVLSPEGFKEKMKNESGTIIDVRTADEYKQGHLKQADHNFDVISGEFQQQLDKLDKNETYFLYCRSGNRSGKAAHIMNKKGFENVYNVGGFQDLAKAGFETE</sequence>
<dbReference type="SMART" id="SM00450">
    <property type="entry name" value="RHOD"/>
    <property type="match status" value="1"/>
</dbReference>
<protein>
    <submittedName>
        <fullName evidence="2">Rhodanese-like domain-containing protein</fullName>
    </submittedName>
</protein>
<name>A0A6M1T6L6_9BACT</name>
<dbReference type="RefSeq" id="WP_165266635.1">
    <property type="nucleotide sequence ID" value="NZ_JAALLS010000004.1"/>
</dbReference>
<gene>
    <name evidence="2" type="ORF">G3569_04840</name>
</gene>
<proteinExistence type="predicted"/>
<dbReference type="Pfam" id="PF00581">
    <property type="entry name" value="Rhodanese"/>
    <property type="match status" value="1"/>
</dbReference>
<dbReference type="InterPro" id="IPR050229">
    <property type="entry name" value="GlpE_sulfurtransferase"/>
</dbReference>
<dbReference type="PROSITE" id="PS50206">
    <property type="entry name" value="RHODANESE_3"/>
    <property type="match status" value="1"/>
</dbReference>
<dbReference type="CDD" id="cd00158">
    <property type="entry name" value="RHOD"/>
    <property type="match status" value="1"/>
</dbReference>
<reference evidence="2 3" key="1">
    <citation type="submission" date="2020-02" db="EMBL/GenBank/DDBJ databases">
        <title>Aliifodinibius halophilus 2W32, complete genome.</title>
        <authorList>
            <person name="Li Y."/>
            <person name="Wu S."/>
        </authorList>
    </citation>
    <scope>NUCLEOTIDE SEQUENCE [LARGE SCALE GENOMIC DNA]</scope>
    <source>
        <strain evidence="2 3">2W32</strain>
    </source>
</reference>
<dbReference type="AlphaFoldDB" id="A0A6M1T6L6"/>
<dbReference type="Gene3D" id="3.40.250.10">
    <property type="entry name" value="Rhodanese-like domain"/>
    <property type="match status" value="1"/>
</dbReference>
<dbReference type="EMBL" id="JAALLS010000004">
    <property type="protein sequence ID" value="NGP87671.1"/>
    <property type="molecule type" value="Genomic_DNA"/>
</dbReference>
<feature type="domain" description="Rhodanese" evidence="1">
    <location>
        <begin position="39"/>
        <end position="128"/>
    </location>
</feature>
<dbReference type="InterPro" id="IPR036873">
    <property type="entry name" value="Rhodanese-like_dom_sf"/>
</dbReference>
<organism evidence="2 3">
    <name type="scientific">Fodinibius halophilus</name>
    <dbReference type="NCBI Taxonomy" id="1736908"/>
    <lineage>
        <taxon>Bacteria</taxon>
        <taxon>Pseudomonadati</taxon>
        <taxon>Balneolota</taxon>
        <taxon>Balneolia</taxon>
        <taxon>Balneolales</taxon>
        <taxon>Balneolaceae</taxon>
        <taxon>Fodinibius</taxon>
    </lineage>
</organism>
<keyword evidence="3" id="KW-1185">Reference proteome</keyword>
<dbReference type="InterPro" id="IPR001763">
    <property type="entry name" value="Rhodanese-like_dom"/>
</dbReference>
<comment type="caution">
    <text evidence="2">The sequence shown here is derived from an EMBL/GenBank/DDBJ whole genome shotgun (WGS) entry which is preliminary data.</text>
</comment>
<accession>A0A6M1T6L6</accession>
<evidence type="ECO:0000259" key="1">
    <source>
        <dbReference type="PROSITE" id="PS50206"/>
    </source>
</evidence>
<evidence type="ECO:0000313" key="3">
    <source>
        <dbReference type="Proteomes" id="UP000479132"/>
    </source>
</evidence>
<dbReference type="Proteomes" id="UP000479132">
    <property type="component" value="Unassembled WGS sequence"/>
</dbReference>
<evidence type="ECO:0000313" key="2">
    <source>
        <dbReference type="EMBL" id="NGP87671.1"/>
    </source>
</evidence>